<dbReference type="CDD" id="cd00009">
    <property type="entry name" value="AAA"/>
    <property type="match status" value="1"/>
</dbReference>
<dbReference type="SUPFAM" id="SSF52540">
    <property type="entry name" value="P-loop containing nucleoside triphosphate hydrolases"/>
    <property type="match status" value="1"/>
</dbReference>
<dbReference type="InterPro" id="IPR027417">
    <property type="entry name" value="P-loop_NTPase"/>
</dbReference>
<name>A0AA42BN34_9BACI</name>
<dbReference type="NCBIfam" id="TIGR02858">
    <property type="entry name" value="spore_III_AA"/>
    <property type="match status" value="1"/>
</dbReference>
<proteinExistence type="predicted"/>
<evidence type="ECO:0000256" key="2">
    <source>
        <dbReference type="ARBA" id="ARBA00022840"/>
    </source>
</evidence>
<evidence type="ECO:0000313" key="4">
    <source>
        <dbReference type="EMBL" id="MCP8967061.1"/>
    </source>
</evidence>
<evidence type="ECO:0000313" key="5">
    <source>
        <dbReference type="Proteomes" id="UP001156102"/>
    </source>
</evidence>
<dbReference type="RefSeq" id="WP_254756356.1">
    <property type="nucleotide sequence ID" value="NZ_JANCLT010000001.1"/>
</dbReference>
<dbReference type="Proteomes" id="UP001156102">
    <property type="component" value="Unassembled WGS sequence"/>
</dbReference>
<keyword evidence="1" id="KW-0547">Nucleotide-binding</keyword>
<feature type="domain" description="AAA+ ATPase" evidence="3">
    <location>
        <begin position="132"/>
        <end position="279"/>
    </location>
</feature>
<dbReference type="InterPro" id="IPR014217">
    <property type="entry name" value="Spore_III_AA"/>
</dbReference>
<reference evidence="4" key="1">
    <citation type="submission" date="2022-07" db="EMBL/GenBank/DDBJ databases">
        <authorList>
            <person name="Li W.-J."/>
            <person name="Deng Q.-Q."/>
        </authorList>
    </citation>
    <scope>NUCLEOTIDE SEQUENCE</scope>
    <source>
        <strain evidence="4">SYSU M60031</strain>
    </source>
</reference>
<gene>
    <name evidence="4" type="primary">spoIIIAA</name>
    <name evidence="4" type="ORF">NK662_00735</name>
</gene>
<dbReference type="AlphaFoldDB" id="A0AA42BN34"/>
<dbReference type="Gene3D" id="3.40.50.300">
    <property type="entry name" value="P-loop containing nucleotide triphosphate hydrolases"/>
    <property type="match status" value="1"/>
</dbReference>
<dbReference type="InterPro" id="IPR003593">
    <property type="entry name" value="AAA+_ATPase"/>
</dbReference>
<evidence type="ECO:0000259" key="3">
    <source>
        <dbReference type="SMART" id="SM00382"/>
    </source>
</evidence>
<comment type="caution">
    <text evidence="4">The sequence shown here is derived from an EMBL/GenBank/DDBJ whole genome shotgun (WGS) entry which is preliminary data.</text>
</comment>
<dbReference type="PANTHER" id="PTHR20953:SF3">
    <property type="entry name" value="P-LOOP CONTAINING NUCLEOSIDE TRIPHOSPHATE HYDROLASES SUPERFAMILY PROTEIN"/>
    <property type="match status" value="1"/>
</dbReference>
<dbReference type="SMART" id="SM00382">
    <property type="entry name" value="AAA"/>
    <property type="match status" value="1"/>
</dbReference>
<dbReference type="EMBL" id="JANCLT010000001">
    <property type="protein sequence ID" value="MCP8967061.1"/>
    <property type="molecule type" value="Genomic_DNA"/>
</dbReference>
<evidence type="ECO:0000256" key="1">
    <source>
        <dbReference type="ARBA" id="ARBA00022741"/>
    </source>
</evidence>
<protein>
    <submittedName>
        <fullName evidence="4">Stage III sporulation protein AA</fullName>
    </submittedName>
</protein>
<keyword evidence="2" id="KW-0067">ATP-binding</keyword>
<dbReference type="Pfam" id="PF19568">
    <property type="entry name" value="Spore_III_AA"/>
    <property type="match status" value="1"/>
</dbReference>
<dbReference type="GO" id="GO:0005524">
    <property type="term" value="F:ATP binding"/>
    <property type="evidence" value="ECO:0007669"/>
    <property type="project" value="UniProtKB-KW"/>
</dbReference>
<dbReference type="PANTHER" id="PTHR20953">
    <property type="entry name" value="KINASE-RELATED"/>
    <property type="match status" value="1"/>
</dbReference>
<dbReference type="InterPro" id="IPR045735">
    <property type="entry name" value="Spore_III_AA_AAA+_ATPase"/>
</dbReference>
<organism evidence="4 5">
    <name type="scientific">Ectobacillus ponti</name>
    <dbReference type="NCBI Taxonomy" id="2961894"/>
    <lineage>
        <taxon>Bacteria</taxon>
        <taxon>Bacillati</taxon>
        <taxon>Bacillota</taxon>
        <taxon>Bacilli</taxon>
        <taxon>Bacillales</taxon>
        <taxon>Bacillaceae</taxon>
        <taxon>Ectobacillus</taxon>
    </lineage>
</organism>
<sequence>MREALEILPKEMQNALRQVPAEGLEEIRIRLQRPLECLVRGKPHFVDYLPNAEDAMYMLNKLSHYSIYTMEEELKRGYVTLRGGHRVGLAGKVITEKGSVKLIRDVTSFNIRIARQKLGIAEPLLPYVYNGRWRNTMIIGPPQTGKTTLLRDAARIMSTGTASIPSAKVGIVDERSEIAGCVKGVPQYELGMRADVLDACPKAEGMMMLIRSMSPEVLIVDEVGRLEDSEAILEAVHAGVQLFVTAHGHAYEDLWKRPSLRSLLEQGVFERYIELSRLHGPGTVKAIRDEQGRPLPKESVVRA</sequence>
<keyword evidence="5" id="KW-1185">Reference proteome</keyword>
<accession>A0AA42BN34</accession>